<reference evidence="2" key="1">
    <citation type="submission" date="2017-11" db="EMBL/GenBank/DDBJ databases">
        <authorList>
            <person name="Lima N.C."/>
            <person name="Parody-Merino A.M."/>
            <person name="Battley P.F."/>
            <person name="Fidler A.E."/>
            <person name="Prosdocimi F."/>
        </authorList>
    </citation>
    <scope>NUCLEOTIDE SEQUENCE [LARGE SCALE GENOMIC DNA]</scope>
</reference>
<reference evidence="2" key="2">
    <citation type="submission" date="2017-12" db="EMBL/GenBank/DDBJ databases">
        <title>Genome sequence of the Bar-tailed Godwit (Limosa lapponica baueri).</title>
        <authorList>
            <person name="Lima N.C.B."/>
            <person name="Parody-Merino A.M."/>
            <person name="Battley P.F."/>
            <person name="Fidler A.E."/>
            <person name="Prosdocimi F."/>
        </authorList>
    </citation>
    <scope>NUCLEOTIDE SEQUENCE [LARGE SCALE GENOMIC DNA]</scope>
</reference>
<dbReference type="GO" id="GO:0007508">
    <property type="term" value="P:larval heart development"/>
    <property type="evidence" value="ECO:0007669"/>
    <property type="project" value="TreeGrafter"/>
</dbReference>
<dbReference type="GO" id="GO:0031012">
    <property type="term" value="C:extracellular matrix"/>
    <property type="evidence" value="ECO:0007669"/>
    <property type="project" value="TreeGrafter"/>
</dbReference>
<name>A0A2I0U9S1_LIMLA</name>
<dbReference type="AlphaFoldDB" id="A0A2I0U9S1"/>
<dbReference type="OrthoDB" id="416454at2759"/>
<accession>A0A2I0U9S1</accession>
<proteinExistence type="predicted"/>
<dbReference type="GO" id="GO:0061343">
    <property type="term" value="P:cell adhesion involved in heart morphogenesis"/>
    <property type="evidence" value="ECO:0007669"/>
    <property type="project" value="TreeGrafter"/>
</dbReference>
<dbReference type="PANTHER" id="PTHR33395">
    <property type="entry name" value="TRANSCRIPTASE, PUTATIVE-RELATED-RELATED"/>
    <property type="match status" value="1"/>
</dbReference>
<evidence type="ECO:0000313" key="1">
    <source>
        <dbReference type="EMBL" id="PKU42805.1"/>
    </source>
</evidence>
<dbReference type="PANTHER" id="PTHR33395:SF22">
    <property type="entry name" value="REVERSE TRANSCRIPTASE DOMAIN-CONTAINING PROTEIN"/>
    <property type="match status" value="1"/>
</dbReference>
<organism evidence="1 2">
    <name type="scientific">Limosa lapponica baueri</name>
    <dbReference type="NCBI Taxonomy" id="1758121"/>
    <lineage>
        <taxon>Eukaryota</taxon>
        <taxon>Metazoa</taxon>
        <taxon>Chordata</taxon>
        <taxon>Craniata</taxon>
        <taxon>Vertebrata</taxon>
        <taxon>Euteleostomi</taxon>
        <taxon>Archelosauria</taxon>
        <taxon>Archosauria</taxon>
        <taxon>Dinosauria</taxon>
        <taxon>Saurischia</taxon>
        <taxon>Theropoda</taxon>
        <taxon>Coelurosauria</taxon>
        <taxon>Aves</taxon>
        <taxon>Neognathae</taxon>
        <taxon>Neoaves</taxon>
        <taxon>Charadriiformes</taxon>
        <taxon>Scolopacidae</taxon>
        <taxon>Limosa</taxon>
    </lineage>
</organism>
<dbReference type="Proteomes" id="UP000233556">
    <property type="component" value="Unassembled WGS sequence"/>
</dbReference>
<protein>
    <submittedName>
        <fullName evidence="1">Uncharacterized protein</fullName>
    </submittedName>
</protein>
<gene>
    <name evidence="1" type="ORF">llap_6884</name>
</gene>
<evidence type="ECO:0000313" key="2">
    <source>
        <dbReference type="Proteomes" id="UP000233556"/>
    </source>
</evidence>
<sequence length="191" mass="21899">MKDFGLFRGLLGRVPWDKSLEGKGAQESWLILKDRLLQAQQQCIPTKRKSGKDTRRPAWVNNELLGKLKQKKEAYRVWKQGQVTWEEYREIVQAAKDHIRKAKAQIELNLASNIKGKKKRFYRCVGDKRKTRENVGLLWKETGDLVTHGMEKAEVLNDFFAFVVSGNDPSHTPPKLQKAKAGSGRIRVCAL</sequence>
<keyword evidence="2" id="KW-1185">Reference proteome</keyword>
<dbReference type="EMBL" id="KZ505958">
    <property type="protein sequence ID" value="PKU42805.1"/>
    <property type="molecule type" value="Genomic_DNA"/>
</dbReference>